<evidence type="ECO:0000313" key="2">
    <source>
        <dbReference type="Proteomes" id="UP000249218"/>
    </source>
</evidence>
<proteinExistence type="predicted"/>
<reference evidence="1 2" key="1">
    <citation type="journal article" date="2017" name="BMC Biol.">
        <title>Genomic innovations, transcriptional plasticity and gene loss underlying the evolution and divergence of two highly polyphagous and invasive Helicoverpa pest species.</title>
        <authorList>
            <person name="Pearce S.L."/>
            <person name="Clarke D.F."/>
            <person name="East P.D."/>
            <person name="Elfekih S."/>
            <person name="Gordon K.H."/>
            <person name="Jermiin L.S."/>
            <person name="McGaughran A."/>
            <person name="Oakeshott J.G."/>
            <person name="Papanikolaou A."/>
            <person name="Perera O.P."/>
            <person name="Rane R.V."/>
            <person name="Richards S."/>
            <person name="Tay W.T."/>
            <person name="Walsh T.K."/>
            <person name="Anderson A."/>
            <person name="Anderson C.J."/>
            <person name="Asgari S."/>
            <person name="Board P.G."/>
            <person name="Bretschneider A."/>
            <person name="Campbell P.M."/>
            <person name="Chertemps T."/>
            <person name="Christeller J.T."/>
            <person name="Coppin C.W."/>
            <person name="Downes S.J."/>
            <person name="Duan G."/>
            <person name="Farnsworth C.A."/>
            <person name="Good R.T."/>
            <person name="Han L.B."/>
            <person name="Han Y.C."/>
            <person name="Hatje K."/>
            <person name="Horne I."/>
            <person name="Huang Y.P."/>
            <person name="Hughes D.S."/>
            <person name="Jacquin-Joly E."/>
            <person name="James W."/>
            <person name="Jhangiani S."/>
            <person name="Kollmar M."/>
            <person name="Kuwar S.S."/>
            <person name="Li S."/>
            <person name="Liu N.Y."/>
            <person name="Maibeche M.T."/>
            <person name="Miller J.R."/>
            <person name="Montagne N."/>
            <person name="Perry T."/>
            <person name="Qu J."/>
            <person name="Song S.V."/>
            <person name="Sutton G.G."/>
            <person name="Vogel H."/>
            <person name="Walenz B.P."/>
            <person name="Xu W."/>
            <person name="Zhang H.J."/>
            <person name="Zou Z."/>
            <person name="Batterham P."/>
            <person name="Edwards O.R."/>
            <person name="Feyereisen R."/>
            <person name="Gibbs R.A."/>
            <person name="Heckel D.G."/>
            <person name="McGrath A."/>
            <person name="Robin C."/>
            <person name="Scherer S.E."/>
            <person name="Worley K.C."/>
            <person name="Wu Y.D."/>
        </authorList>
    </citation>
    <scope>NUCLEOTIDE SEQUENCE [LARGE SCALE GENOMIC DNA]</scope>
    <source>
        <strain evidence="1">Harm_GR_Male_#8</strain>
        <tissue evidence="1">Whole organism</tissue>
    </source>
</reference>
<dbReference type="Proteomes" id="UP000249218">
    <property type="component" value="Unassembled WGS sequence"/>
</dbReference>
<gene>
    <name evidence="1" type="primary">HaOG204915</name>
    <name evidence="1" type="ORF">B5X24_HaOG204915</name>
</gene>
<protein>
    <submittedName>
        <fullName evidence="1">Uncharacterized protein</fullName>
    </submittedName>
</protein>
<dbReference type="AlphaFoldDB" id="A0A2W1BPG1"/>
<organism evidence="1 2">
    <name type="scientific">Helicoverpa armigera</name>
    <name type="common">Cotton bollworm</name>
    <name type="synonym">Heliothis armigera</name>
    <dbReference type="NCBI Taxonomy" id="29058"/>
    <lineage>
        <taxon>Eukaryota</taxon>
        <taxon>Metazoa</taxon>
        <taxon>Ecdysozoa</taxon>
        <taxon>Arthropoda</taxon>
        <taxon>Hexapoda</taxon>
        <taxon>Insecta</taxon>
        <taxon>Pterygota</taxon>
        <taxon>Neoptera</taxon>
        <taxon>Endopterygota</taxon>
        <taxon>Lepidoptera</taxon>
        <taxon>Glossata</taxon>
        <taxon>Ditrysia</taxon>
        <taxon>Noctuoidea</taxon>
        <taxon>Noctuidae</taxon>
        <taxon>Heliothinae</taxon>
        <taxon>Helicoverpa</taxon>
    </lineage>
</organism>
<sequence length="53" mass="5925">MPGALAWTWSWQRRQGTARPMPRSPTSIDVARPHRLASAAAEARRELQAAERA</sequence>
<evidence type="ECO:0000313" key="1">
    <source>
        <dbReference type="EMBL" id="PZC76171.1"/>
    </source>
</evidence>
<name>A0A2W1BPG1_HELAM</name>
<dbReference type="EMBL" id="KZ149966">
    <property type="protein sequence ID" value="PZC76171.1"/>
    <property type="molecule type" value="Genomic_DNA"/>
</dbReference>
<keyword evidence="2" id="KW-1185">Reference proteome</keyword>
<accession>A0A2W1BPG1</accession>